<dbReference type="SUPFAM" id="SSF50346">
    <property type="entry name" value="PRC-barrel domain"/>
    <property type="match status" value="2"/>
</dbReference>
<evidence type="ECO:0000259" key="2">
    <source>
        <dbReference type="Pfam" id="PF05239"/>
    </source>
</evidence>
<evidence type="ECO:0000313" key="4">
    <source>
        <dbReference type="Proteomes" id="UP000549052"/>
    </source>
</evidence>
<dbReference type="EMBL" id="JACGXN010000001">
    <property type="protein sequence ID" value="MBA8878077.1"/>
    <property type="molecule type" value="Genomic_DNA"/>
</dbReference>
<dbReference type="Gene3D" id="2.30.30.240">
    <property type="entry name" value="PRC-barrel domain"/>
    <property type="match status" value="2"/>
</dbReference>
<keyword evidence="4" id="KW-1185">Reference proteome</keyword>
<keyword evidence="1" id="KW-0732">Signal</keyword>
<dbReference type="AlphaFoldDB" id="A0A839ENP2"/>
<comment type="caution">
    <text evidence="3">The sequence shown here is derived from an EMBL/GenBank/DDBJ whole genome shotgun (WGS) entry which is preliminary data.</text>
</comment>
<feature type="signal peptide" evidence="1">
    <location>
        <begin position="1"/>
        <end position="23"/>
    </location>
</feature>
<proteinExistence type="predicted"/>
<dbReference type="InterPro" id="IPR027275">
    <property type="entry name" value="PRC-brl_dom"/>
</dbReference>
<evidence type="ECO:0000256" key="1">
    <source>
        <dbReference type="SAM" id="SignalP"/>
    </source>
</evidence>
<gene>
    <name evidence="3" type="ORF">FHW16_001759</name>
</gene>
<evidence type="ECO:0000313" key="3">
    <source>
        <dbReference type="EMBL" id="MBA8878077.1"/>
    </source>
</evidence>
<name>A0A839ENP2_9HYPH</name>
<organism evidence="3 4">
    <name type="scientific">Phyllobacterium myrsinacearum</name>
    <dbReference type="NCBI Taxonomy" id="28101"/>
    <lineage>
        <taxon>Bacteria</taxon>
        <taxon>Pseudomonadati</taxon>
        <taxon>Pseudomonadota</taxon>
        <taxon>Alphaproteobacteria</taxon>
        <taxon>Hyphomicrobiales</taxon>
        <taxon>Phyllobacteriaceae</taxon>
        <taxon>Phyllobacterium</taxon>
    </lineage>
</organism>
<dbReference type="Pfam" id="PF05239">
    <property type="entry name" value="PRC"/>
    <property type="match status" value="2"/>
</dbReference>
<feature type="domain" description="PRC-barrel" evidence="2">
    <location>
        <begin position="52"/>
        <end position="134"/>
    </location>
</feature>
<sequence>MMKHLLITTALMTVLTASGFAQTKETGTTHGIFGEKVKIGANGERYLQSEPGQILASGLIGQKVYNGAQDDALSIGSVKDLVLDANGIAVAAIVGVGGFVGIGEKDVAVGLSDLTWADRADQTRWLVIATSKEELEKAPAFDKGALLGEGVSAERAKPVLEPLKSLPEATVSAHDGLKAVPATAVSAEKLIGTTVYGSEEETLGTVGDALMTPDGQVEAFVVDVGGFLGLGKKPIAISIENLDLLSDKDGKIAVYTPFTKEQLAAHPAYSEEAYKADSEKILLRGSAE</sequence>
<dbReference type="InterPro" id="IPR011033">
    <property type="entry name" value="PRC_barrel-like_sf"/>
</dbReference>
<reference evidence="3 4" key="1">
    <citation type="submission" date="2020-07" db="EMBL/GenBank/DDBJ databases">
        <title>Genomic Encyclopedia of Type Strains, Phase IV (KMG-V): Genome sequencing to study the core and pangenomes of soil and plant-associated prokaryotes.</title>
        <authorList>
            <person name="Whitman W."/>
        </authorList>
    </citation>
    <scope>NUCLEOTIDE SEQUENCE [LARGE SCALE GENOMIC DNA]</scope>
    <source>
        <strain evidence="3 4">AN3</strain>
    </source>
</reference>
<dbReference type="PANTHER" id="PTHR36505">
    <property type="entry name" value="BLR1072 PROTEIN"/>
    <property type="match status" value="1"/>
</dbReference>
<feature type="chain" id="PRO_5032528476" evidence="1">
    <location>
        <begin position="24"/>
        <end position="288"/>
    </location>
</feature>
<feature type="domain" description="PRC-barrel" evidence="2">
    <location>
        <begin position="185"/>
        <end position="263"/>
    </location>
</feature>
<dbReference type="Proteomes" id="UP000549052">
    <property type="component" value="Unassembled WGS sequence"/>
</dbReference>
<dbReference type="PANTHER" id="PTHR36505:SF1">
    <property type="entry name" value="BLR1072 PROTEIN"/>
    <property type="match status" value="1"/>
</dbReference>
<accession>A0A839ENP2</accession>
<protein>
    <submittedName>
        <fullName evidence="3">Sporulation protein YlmC with PRC-barrel domain</fullName>
    </submittedName>
</protein>